<evidence type="ECO:0000313" key="2">
    <source>
        <dbReference type="Proteomes" id="UP001055879"/>
    </source>
</evidence>
<keyword evidence="2" id="KW-1185">Reference proteome</keyword>
<dbReference type="Proteomes" id="UP001055879">
    <property type="component" value="Linkage Group LG11"/>
</dbReference>
<name>A0ACB8Z2Z2_ARCLA</name>
<dbReference type="EMBL" id="CM042057">
    <property type="protein sequence ID" value="KAI3691728.1"/>
    <property type="molecule type" value="Genomic_DNA"/>
</dbReference>
<gene>
    <name evidence="1" type="ORF">L6452_31530</name>
</gene>
<sequence>MARKTILVSILLVVLGVAAVVAGFAAEATRVKKSDIKVEYYGGYAPTCEYPSSPAMGLALAATAALVLARIIVTSITGGCCSCCRTINLPKLARVCIIVSWITSFVAIVLFLGGAKLSSKKGVEMEADGVYYCYTVRPGIFLGAGIMGLVGVLLALVYYHLYISAANNATETSGVELELEAPPINDVKKPQISDGKKPPITDGKRPPMPLQKR</sequence>
<reference evidence="2" key="1">
    <citation type="journal article" date="2022" name="Mol. Ecol. Resour.">
        <title>The genomes of chicory, endive, great burdock and yacon provide insights into Asteraceae palaeo-polyploidization history and plant inulin production.</title>
        <authorList>
            <person name="Fan W."/>
            <person name="Wang S."/>
            <person name="Wang H."/>
            <person name="Wang A."/>
            <person name="Jiang F."/>
            <person name="Liu H."/>
            <person name="Zhao H."/>
            <person name="Xu D."/>
            <person name="Zhang Y."/>
        </authorList>
    </citation>
    <scope>NUCLEOTIDE SEQUENCE [LARGE SCALE GENOMIC DNA]</scope>
    <source>
        <strain evidence="2">cv. Niubang</strain>
    </source>
</reference>
<protein>
    <submittedName>
        <fullName evidence="1">Uncharacterized protein</fullName>
    </submittedName>
</protein>
<proteinExistence type="predicted"/>
<organism evidence="1 2">
    <name type="scientific">Arctium lappa</name>
    <name type="common">Greater burdock</name>
    <name type="synonym">Lappa major</name>
    <dbReference type="NCBI Taxonomy" id="4217"/>
    <lineage>
        <taxon>Eukaryota</taxon>
        <taxon>Viridiplantae</taxon>
        <taxon>Streptophyta</taxon>
        <taxon>Embryophyta</taxon>
        <taxon>Tracheophyta</taxon>
        <taxon>Spermatophyta</taxon>
        <taxon>Magnoliopsida</taxon>
        <taxon>eudicotyledons</taxon>
        <taxon>Gunneridae</taxon>
        <taxon>Pentapetalae</taxon>
        <taxon>asterids</taxon>
        <taxon>campanulids</taxon>
        <taxon>Asterales</taxon>
        <taxon>Asteraceae</taxon>
        <taxon>Carduoideae</taxon>
        <taxon>Cardueae</taxon>
        <taxon>Arctiinae</taxon>
        <taxon>Arctium</taxon>
    </lineage>
</organism>
<reference evidence="1 2" key="2">
    <citation type="journal article" date="2022" name="Mol. Ecol. Resour.">
        <title>The genomes of chicory, endive, great burdock and yacon provide insights into Asteraceae paleo-polyploidization history and plant inulin production.</title>
        <authorList>
            <person name="Fan W."/>
            <person name="Wang S."/>
            <person name="Wang H."/>
            <person name="Wang A."/>
            <person name="Jiang F."/>
            <person name="Liu H."/>
            <person name="Zhao H."/>
            <person name="Xu D."/>
            <person name="Zhang Y."/>
        </authorList>
    </citation>
    <scope>NUCLEOTIDE SEQUENCE [LARGE SCALE GENOMIC DNA]</scope>
    <source>
        <strain evidence="2">cv. Niubang</strain>
    </source>
</reference>
<comment type="caution">
    <text evidence="1">The sequence shown here is derived from an EMBL/GenBank/DDBJ whole genome shotgun (WGS) entry which is preliminary data.</text>
</comment>
<evidence type="ECO:0000313" key="1">
    <source>
        <dbReference type="EMBL" id="KAI3691728.1"/>
    </source>
</evidence>
<accession>A0ACB8Z2Z2</accession>